<evidence type="ECO:0000256" key="3">
    <source>
        <dbReference type="ARBA" id="ARBA00022679"/>
    </source>
</evidence>
<keyword evidence="3 9" id="KW-0808">Transferase</keyword>
<dbReference type="EMBL" id="WBVO01000013">
    <property type="protein sequence ID" value="KAB2806830.1"/>
    <property type="molecule type" value="Genomic_DNA"/>
</dbReference>
<comment type="caution">
    <text evidence="9">The sequence shown here is derived from an EMBL/GenBank/DDBJ whole genome shotgun (WGS) entry which is preliminary data.</text>
</comment>
<dbReference type="GO" id="GO:0016020">
    <property type="term" value="C:membrane"/>
    <property type="evidence" value="ECO:0007669"/>
    <property type="project" value="UniProtKB-SubCell"/>
</dbReference>
<evidence type="ECO:0000256" key="4">
    <source>
        <dbReference type="ARBA" id="ARBA00022692"/>
    </source>
</evidence>
<dbReference type="PANTHER" id="PTHR30576">
    <property type="entry name" value="COLANIC BIOSYNTHESIS UDP-GLUCOSE LIPID CARRIER TRANSFERASE"/>
    <property type="match status" value="1"/>
</dbReference>
<reference evidence="9 10" key="1">
    <citation type="submission" date="2019-09" db="EMBL/GenBank/DDBJ databases">
        <title>Genomes of family Cryomorphaceae.</title>
        <authorList>
            <person name="Bowman J.P."/>
        </authorList>
    </citation>
    <scope>NUCLEOTIDE SEQUENCE [LARGE SCALE GENOMIC DNA]</scope>
    <source>
        <strain evidence="9 10">LMG 25704</strain>
    </source>
</reference>
<dbReference type="GO" id="GO:0016780">
    <property type="term" value="F:phosphotransferase activity, for other substituted phosphate groups"/>
    <property type="evidence" value="ECO:0007669"/>
    <property type="project" value="TreeGrafter"/>
</dbReference>
<feature type="transmembrane region" description="Helical" evidence="7">
    <location>
        <begin position="266"/>
        <end position="288"/>
    </location>
</feature>
<sequence>MNDRSQKLLRAFQLFGDIVLLNVVFAISGWLRFDDLKVENEAYYNYYIQLLIFFNLSWALISIAFRIYDLRPGTEIRTSVGKSINALLAHLVLFTVLAFSLKGDYYSRLFLIYFYSGFGVLVLIVRMLFITLWRNWLRTGRYARKVWLIGESAAGKSFADEIELHPEYGYRLLKSPSTVEEARSLIEKGEVPTELFCAFTRGDTSLGEWYVLAESQGIRFRFLPELKWTNIRHARVDLLGDVPVLVPRKEPLSYWHSRLLKRSFDLLVSTIVIVGLLSWLLPILAILIRVDSSGNPIFAQARSGLNGREFRCLKLRTMKVGHGSENVQAANGDERITRVGRVLRRLSLDELPQFFNVFAGQMSVVGPRPHMLEHTENYRKRIDEFMVRHWIKPGITGLAQAMGLRGETKEDRDMADRVKADVYYLEHWSILLDFKIFFWTIWNLISGRSKGV</sequence>
<evidence type="ECO:0000256" key="6">
    <source>
        <dbReference type="ARBA" id="ARBA00023136"/>
    </source>
</evidence>
<name>A0A6N6RJ90_9FLAO</name>
<feature type="transmembrane region" description="Helical" evidence="7">
    <location>
        <begin position="112"/>
        <end position="133"/>
    </location>
</feature>
<dbReference type="AlphaFoldDB" id="A0A6N6RJ90"/>
<dbReference type="Proteomes" id="UP000468650">
    <property type="component" value="Unassembled WGS sequence"/>
</dbReference>
<feature type="transmembrane region" description="Helical" evidence="7">
    <location>
        <begin position="80"/>
        <end position="100"/>
    </location>
</feature>
<accession>A0A6N6RJ90</accession>
<comment type="similarity">
    <text evidence="2">Belongs to the bacterial sugar transferase family.</text>
</comment>
<evidence type="ECO:0000256" key="7">
    <source>
        <dbReference type="SAM" id="Phobius"/>
    </source>
</evidence>
<evidence type="ECO:0000259" key="8">
    <source>
        <dbReference type="Pfam" id="PF02397"/>
    </source>
</evidence>
<proteinExistence type="inferred from homology"/>
<keyword evidence="6 7" id="KW-0472">Membrane</keyword>
<comment type="subcellular location">
    <subcellularLocation>
        <location evidence="1">Membrane</location>
        <topology evidence="1">Multi-pass membrane protein</topology>
    </subcellularLocation>
</comment>
<dbReference type="RefSeq" id="WP_151668346.1">
    <property type="nucleotide sequence ID" value="NZ_WBVO01000013.1"/>
</dbReference>
<keyword evidence="5 7" id="KW-1133">Transmembrane helix</keyword>
<dbReference type="Pfam" id="PF13727">
    <property type="entry name" value="CoA_binding_3"/>
    <property type="match status" value="1"/>
</dbReference>
<evidence type="ECO:0000256" key="5">
    <source>
        <dbReference type="ARBA" id="ARBA00022989"/>
    </source>
</evidence>
<dbReference type="OrthoDB" id="9808602at2"/>
<organism evidence="9 10">
    <name type="scientific">Phaeocystidibacter luteus</name>
    <dbReference type="NCBI Taxonomy" id="911197"/>
    <lineage>
        <taxon>Bacteria</taxon>
        <taxon>Pseudomonadati</taxon>
        <taxon>Bacteroidota</taxon>
        <taxon>Flavobacteriia</taxon>
        <taxon>Flavobacteriales</taxon>
        <taxon>Phaeocystidibacteraceae</taxon>
        <taxon>Phaeocystidibacter</taxon>
    </lineage>
</organism>
<keyword evidence="4 7" id="KW-0812">Transmembrane</keyword>
<dbReference type="Pfam" id="PF02397">
    <property type="entry name" value="Bac_transf"/>
    <property type="match status" value="1"/>
</dbReference>
<dbReference type="PANTHER" id="PTHR30576:SF0">
    <property type="entry name" value="UNDECAPRENYL-PHOSPHATE N-ACETYLGALACTOSAMINYL 1-PHOSPHATE TRANSFERASE-RELATED"/>
    <property type="match status" value="1"/>
</dbReference>
<dbReference type="InterPro" id="IPR017475">
    <property type="entry name" value="EPS_sugar_tfrase"/>
</dbReference>
<protein>
    <submittedName>
        <fullName evidence="9">Exopolysaccharide biosynthesis polyprenyl glycosylphosphotransferase</fullName>
    </submittedName>
</protein>
<feature type="domain" description="Bacterial sugar transferase" evidence="8">
    <location>
        <begin position="261"/>
        <end position="445"/>
    </location>
</feature>
<evidence type="ECO:0000256" key="2">
    <source>
        <dbReference type="ARBA" id="ARBA00006464"/>
    </source>
</evidence>
<evidence type="ECO:0000313" key="10">
    <source>
        <dbReference type="Proteomes" id="UP000468650"/>
    </source>
</evidence>
<feature type="transmembrane region" description="Helical" evidence="7">
    <location>
        <begin position="46"/>
        <end position="68"/>
    </location>
</feature>
<gene>
    <name evidence="9" type="ORF">F8C67_13255</name>
</gene>
<feature type="transmembrane region" description="Helical" evidence="7">
    <location>
        <begin position="12"/>
        <end position="31"/>
    </location>
</feature>
<evidence type="ECO:0000256" key="1">
    <source>
        <dbReference type="ARBA" id="ARBA00004141"/>
    </source>
</evidence>
<evidence type="ECO:0000313" key="9">
    <source>
        <dbReference type="EMBL" id="KAB2806830.1"/>
    </source>
</evidence>
<keyword evidence="10" id="KW-1185">Reference proteome</keyword>
<dbReference type="InterPro" id="IPR003362">
    <property type="entry name" value="Bact_transf"/>
</dbReference>
<dbReference type="NCBIfam" id="TIGR03025">
    <property type="entry name" value="EPS_sugtrans"/>
    <property type="match status" value="1"/>
</dbReference>